<dbReference type="Proteomes" id="UP001056778">
    <property type="component" value="Chromosome 8"/>
</dbReference>
<evidence type="ECO:0000313" key="2">
    <source>
        <dbReference type="Proteomes" id="UP001056778"/>
    </source>
</evidence>
<reference evidence="1" key="1">
    <citation type="submission" date="2022-04" db="EMBL/GenBank/DDBJ databases">
        <title>Chromosome-scale genome assembly of Holotrichia oblita Faldermann.</title>
        <authorList>
            <person name="Rongchong L."/>
        </authorList>
    </citation>
    <scope>NUCLEOTIDE SEQUENCE</scope>
    <source>
        <strain evidence="1">81SQS9</strain>
    </source>
</reference>
<proteinExistence type="predicted"/>
<keyword evidence="2" id="KW-1185">Reference proteome</keyword>
<comment type="caution">
    <text evidence="1">The sequence shown here is derived from an EMBL/GenBank/DDBJ whole genome shotgun (WGS) entry which is preliminary data.</text>
</comment>
<name>A0ACB9SPT2_HOLOL</name>
<dbReference type="EMBL" id="CM043022">
    <property type="protein sequence ID" value="KAI4457118.1"/>
    <property type="molecule type" value="Genomic_DNA"/>
</dbReference>
<sequence length="1484" mass="171771">MSVHYKFKSALEYDTVTFDGLHISVKDLKNAIIQQKRIGKNTDFDLQVTNAQTKEIYEDEEALIPKNTSLLIARIPVIPSNKSKTWDGYGNDNSSVARTDEGGPIAKAVDLSSLDASEDDKIRAMMSQSTQDYDPSNYLKIRGANQVGTVPPNYRCYKCHQTGHWIKDCPLSQGSEPMEIKKSTGIPRSFMVPVEGPQVQGAMMTPNGSYAVPVLDHQTYTQKQPAPPPVQEEQPDIPEDLICSICSGLLTDAVMIPCCGNSFCDECIRGCLLESEEHECPDCHERDISPGTLIPNRYLRNSVANFKNTTGYVKKPMYKPIQTLQQTPQTEIEKKEEASKTTTLNDSESVDAAKTDPVEKTIISEADSTEPPKNVNVDFSKDIDVNETAKESPSKSSVSEGPPGVSPRREKSPKRPTARRGSHSSTTQNNVRPRHSSKDVSSPRHHPTRRTPPYEPMSRIEERPGTPTVDEPGGSNVGNNVYPPTSAPYPSAPPPGVLPPMIGMPPPHMQGPPPNYPPGQPPPGVFSNQGPPPNFRLPPPGTNPSAPFVPGPYNAPPRPIFDSTRPPIQGPPPNYQNYPPRSRNRDFRDSSRLRARTPPGIIDDPLEAFNRMLREKDERDRRAKQKKGRSYSRSSSRSYSRSPKRPRSRTPRRRNSRSRSRSFSMSRYRYKDGPINDRNRDRDFDRPPPQRDRDRGYSRDRDYNFYDRGERGAGRWGGGSSRPPPPPMQDNYYPQEVHQLQPPPPTNRYPPRDNYQPYSNKNEPPPHHMAPIMAQPTIHPPPAPPQRRFEDIAPPGTDQPPIPGEELPSRYEERYPYQQDQPAKDSRFSNDRDVKNKDEDRRNYESKTEDKGRRFDRYSRSPRKSRERHVESPDKHKRKRREHSEERDNRDKRDERHDRKNRDNISDDEKSKRSKDKKKKREKKEMEKKKRKEKKEKKEQDKAKKEDKDKKRETNENDAAEKLVVKEKDDKKDEKRIEVNIPKVQEIIKVEKTEEKPDLYDDLLSDGVDKSIMKNYGKLDAIIKQDEREKTPEITSKRIEENEFKEENEYPPESETSKDEDVLDIHANEAELKAELEKSEVLAPLPEKSKWEIDEDLSTTSIETQKEGKQDRNGKVTTEVLKRAENAIFAKAINAIRPIEIKKISMDRAKLYSGEKEKDRKGDEQDIRNIQVTISSSFDEEIVQPSTLETVKVESEIQKPPPRLSVKERLGVKVDDLERIVKVSYDRNRSRSLSPLSKRARDERLHVDRRMDDRGRHERDRYHRSFRNLDRTEFRRREEFLRRERERRDEMRRDERSRSRKDEVKRKRTRSRSESKEHKHRKKDKKQKKEKIKKHKREDKDDSKSKDEAKVDKRETSLKPKSATDRRKPTLDEANFEPDYDLESESEKEDVKKSPKEINVEDEKRRINKAEDKEKESSSSDSSSSSSEDDRKRKKHRKHKKKKSRKETSSSSSSSDTDSSEEERERKRKKHKKKQKKRKKSKHK</sequence>
<organism evidence="1 2">
    <name type="scientific">Holotrichia oblita</name>
    <name type="common">Chafer beetle</name>
    <dbReference type="NCBI Taxonomy" id="644536"/>
    <lineage>
        <taxon>Eukaryota</taxon>
        <taxon>Metazoa</taxon>
        <taxon>Ecdysozoa</taxon>
        <taxon>Arthropoda</taxon>
        <taxon>Hexapoda</taxon>
        <taxon>Insecta</taxon>
        <taxon>Pterygota</taxon>
        <taxon>Neoptera</taxon>
        <taxon>Endopterygota</taxon>
        <taxon>Coleoptera</taxon>
        <taxon>Polyphaga</taxon>
        <taxon>Scarabaeiformia</taxon>
        <taxon>Scarabaeidae</taxon>
        <taxon>Melolonthinae</taxon>
        <taxon>Holotrichia</taxon>
    </lineage>
</organism>
<protein>
    <submittedName>
        <fullName evidence="1">Retinoblastoma-binding protein 6</fullName>
    </submittedName>
</protein>
<evidence type="ECO:0000313" key="1">
    <source>
        <dbReference type="EMBL" id="KAI4457118.1"/>
    </source>
</evidence>
<accession>A0ACB9SPT2</accession>
<gene>
    <name evidence="1" type="ORF">MML48_8g00015690</name>
</gene>